<dbReference type="RefSeq" id="XP_011400518.1">
    <property type="nucleotide sequence ID" value="XM_011402216.1"/>
</dbReference>
<gene>
    <name evidence="2" type="ORF">F751_0091</name>
</gene>
<comment type="caution">
    <text evidence="2">The sequence shown here is derived from an EMBL/GenBank/DDBJ whole genome shotgun (WGS) entry which is preliminary data.</text>
</comment>
<dbReference type="KEGG" id="apro:F751_0091"/>
<evidence type="ECO:0000256" key="1">
    <source>
        <dbReference type="SAM" id="MobiDB-lite"/>
    </source>
</evidence>
<sequence>MRRNPPSMQTAVAQHLAEEGAQDVDHFLPDQLHALRLGLWGRERGCVGEGPRAPSQAKIVRDGEGVLNTRSTTPPRNLQPSWPRDHHHRRTSPT</sequence>
<dbReference type="Proteomes" id="UP000028924">
    <property type="component" value="Unassembled WGS sequence"/>
</dbReference>
<feature type="compositionally biased region" description="Polar residues" evidence="1">
    <location>
        <begin position="68"/>
        <end position="80"/>
    </location>
</feature>
<keyword evidence="3" id="KW-1185">Reference proteome</keyword>
<proteinExistence type="predicted"/>
<organism evidence="2 3">
    <name type="scientific">Auxenochlorella protothecoides</name>
    <name type="common">Green microalga</name>
    <name type="synonym">Chlorella protothecoides</name>
    <dbReference type="NCBI Taxonomy" id="3075"/>
    <lineage>
        <taxon>Eukaryota</taxon>
        <taxon>Viridiplantae</taxon>
        <taxon>Chlorophyta</taxon>
        <taxon>core chlorophytes</taxon>
        <taxon>Trebouxiophyceae</taxon>
        <taxon>Chlorellales</taxon>
        <taxon>Chlorellaceae</taxon>
        <taxon>Auxenochlorella</taxon>
    </lineage>
</organism>
<dbReference type="EMBL" id="APJO01000938">
    <property type="protein sequence ID" value="KFM22483.1"/>
    <property type="molecule type" value="Genomic_DNA"/>
</dbReference>
<accession>A0A087S9S9</accession>
<dbReference type="GeneID" id="23611482"/>
<feature type="compositionally biased region" description="Basic residues" evidence="1">
    <location>
        <begin position="85"/>
        <end position="94"/>
    </location>
</feature>
<feature type="region of interest" description="Disordered" evidence="1">
    <location>
        <begin position="48"/>
        <end position="94"/>
    </location>
</feature>
<reference evidence="2 3" key="1">
    <citation type="journal article" date="2014" name="BMC Genomics">
        <title>Oil accumulation mechanisms of the oleaginous microalga Chlorella protothecoides revealed through its genome, transcriptomes, and proteomes.</title>
        <authorList>
            <person name="Gao C."/>
            <person name="Wang Y."/>
            <person name="Shen Y."/>
            <person name="Yan D."/>
            <person name="He X."/>
            <person name="Dai J."/>
            <person name="Wu Q."/>
        </authorList>
    </citation>
    <scope>NUCLEOTIDE SEQUENCE [LARGE SCALE GENOMIC DNA]</scope>
    <source>
        <strain evidence="2 3">0710</strain>
    </source>
</reference>
<dbReference type="AlphaFoldDB" id="A0A087S9S9"/>
<protein>
    <submittedName>
        <fullName evidence="2">Uncharacterized protein</fullName>
    </submittedName>
</protein>
<name>A0A087S9S9_AUXPR</name>
<evidence type="ECO:0000313" key="3">
    <source>
        <dbReference type="Proteomes" id="UP000028924"/>
    </source>
</evidence>
<evidence type="ECO:0000313" key="2">
    <source>
        <dbReference type="EMBL" id="KFM22483.1"/>
    </source>
</evidence>